<dbReference type="EMBL" id="CP002431">
    <property type="protein sequence ID" value="ADU61483.1"/>
    <property type="molecule type" value="Genomic_DNA"/>
</dbReference>
<dbReference type="RefSeq" id="WP_013513420.1">
    <property type="nucleotide sequence ID" value="NC_014844.1"/>
</dbReference>
<evidence type="ECO:0000313" key="2">
    <source>
        <dbReference type="Proteomes" id="UP000002191"/>
    </source>
</evidence>
<dbReference type="Proteomes" id="UP000002191">
    <property type="component" value="Chromosome"/>
</dbReference>
<name>E6VXM5_PSEA9</name>
<keyword evidence="2" id="KW-1185">Reference proteome</keyword>
<dbReference type="HOGENOM" id="CLU_2715741_0_0_7"/>
<organism evidence="1 2">
    <name type="scientific">Pseudodesulfovibrio aespoeensis (strain ATCC 700646 / DSM 10631 / Aspo-2)</name>
    <name type="common">Desulfovibrio aespoeensis</name>
    <dbReference type="NCBI Taxonomy" id="643562"/>
    <lineage>
        <taxon>Bacteria</taxon>
        <taxon>Pseudomonadati</taxon>
        <taxon>Thermodesulfobacteriota</taxon>
        <taxon>Desulfovibrionia</taxon>
        <taxon>Desulfovibrionales</taxon>
        <taxon>Desulfovibrionaceae</taxon>
    </lineage>
</organism>
<protein>
    <submittedName>
        <fullName evidence="1">Uncharacterized protein</fullName>
    </submittedName>
</protein>
<dbReference type="KEGG" id="das:Daes_0462"/>
<dbReference type="AlphaFoldDB" id="E6VXM5"/>
<gene>
    <name evidence="1" type="ordered locus">Daes_0462</name>
</gene>
<sequence>MLHPVTMTPEEAVARLWDIAHTLDELSDLESQAHEGDGGMASSLRLLYKLAEDCAVTLHPLVHAPKPDLVDTACL</sequence>
<dbReference type="STRING" id="643562.Daes_0462"/>
<proteinExistence type="predicted"/>
<reference evidence="2" key="1">
    <citation type="submission" date="2010-12" db="EMBL/GenBank/DDBJ databases">
        <title>Complete sequence of Desulfovibrio aespoeensis Aspo-2.</title>
        <authorList>
            <consortium name="US DOE Joint Genome Institute"/>
            <person name="Lucas S."/>
            <person name="Copeland A."/>
            <person name="Lapidus A."/>
            <person name="Cheng J.-F."/>
            <person name="Goodwin L."/>
            <person name="Pitluck S."/>
            <person name="Chertkov O."/>
            <person name="Misra M."/>
            <person name="Detter J.C."/>
            <person name="Han C."/>
            <person name="Tapia R."/>
            <person name="Land M."/>
            <person name="Hauser L."/>
            <person name="Kyrpides N."/>
            <person name="Ivanova N."/>
            <person name="Ovchinnikova G."/>
            <person name="Pedersen K."/>
            <person name="Jagevall S."/>
            <person name="Hazen T."/>
            <person name="Woyke T."/>
        </authorList>
    </citation>
    <scope>NUCLEOTIDE SEQUENCE [LARGE SCALE GENOMIC DNA]</scope>
    <source>
        <strain evidence="2">ATCC 700646 / DSM 10631 / Aspo-2</strain>
    </source>
</reference>
<accession>E6VXM5</accession>
<reference evidence="1 2" key="2">
    <citation type="journal article" date="2014" name="Genome Announc.">
        <title>Complete Genome Sequence of the Subsurface, Mesophilic Sulfate-Reducing Bacterium Desulfovibrio aespoeensis Aspo-2.</title>
        <authorList>
            <person name="Pedersen K."/>
            <person name="Bengtsson A."/>
            <person name="Edlund J."/>
            <person name="Rabe L."/>
            <person name="Hazen T."/>
            <person name="Chakraborty R."/>
            <person name="Goodwin L."/>
            <person name="Shapiro N."/>
        </authorList>
    </citation>
    <scope>NUCLEOTIDE SEQUENCE [LARGE SCALE GENOMIC DNA]</scope>
    <source>
        <strain evidence="2">ATCC 700646 / DSM 10631 / Aspo-2</strain>
    </source>
</reference>
<evidence type="ECO:0000313" key="1">
    <source>
        <dbReference type="EMBL" id="ADU61483.1"/>
    </source>
</evidence>